<feature type="region of interest" description="Disordered" evidence="6">
    <location>
        <begin position="576"/>
        <end position="612"/>
    </location>
</feature>
<dbReference type="GO" id="GO:0003700">
    <property type="term" value="F:DNA-binding transcription factor activity"/>
    <property type="evidence" value="ECO:0007669"/>
    <property type="project" value="InterPro"/>
</dbReference>
<dbReference type="InterPro" id="IPR003340">
    <property type="entry name" value="B3_DNA-bd"/>
</dbReference>
<dbReference type="CDD" id="cd10015">
    <property type="entry name" value="BfiI_C_EcoRII_N_B3"/>
    <property type="match status" value="1"/>
</dbReference>
<reference evidence="8 9" key="1">
    <citation type="submission" date="2022-12" db="EMBL/GenBank/DDBJ databases">
        <title>Chromosome-scale assembly of the Ensete ventricosum genome.</title>
        <authorList>
            <person name="Dussert Y."/>
            <person name="Stocks J."/>
            <person name="Wendawek A."/>
            <person name="Woldeyes F."/>
            <person name="Nichols R.A."/>
            <person name="Borrell J.S."/>
        </authorList>
    </citation>
    <scope>NUCLEOTIDE SEQUENCE [LARGE SCALE GENOMIC DNA]</scope>
    <source>
        <strain evidence="9">cv. Maze</strain>
        <tissue evidence="8">Seeds</tissue>
    </source>
</reference>
<dbReference type="Pfam" id="PF02362">
    <property type="entry name" value="B3"/>
    <property type="match status" value="1"/>
</dbReference>
<accession>A0AAV8PVI7</accession>
<protein>
    <recommendedName>
        <fullName evidence="7">TF-B3 domain-containing protein</fullName>
    </recommendedName>
</protein>
<dbReference type="PROSITE" id="PS50863">
    <property type="entry name" value="B3"/>
    <property type="match status" value="1"/>
</dbReference>
<dbReference type="SUPFAM" id="SSF101936">
    <property type="entry name" value="DNA-binding pseudobarrel domain"/>
    <property type="match status" value="1"/>
</dbReference>
<feature type="compositionally biased region" description="Basic residues" evidence="6">
    <location>
        <begin position="578"/>
        <end position="609"/>
    </location>
</feature>
<dbReference type="InterPro" id="IPR044800">
    <property type="entry name" value="LEC2-like"/>
</dbReference>
<evidence type="ECO:0000256" key="5">
    <source>
        <dbReference type="ARBA" id="ARBA00023242"/>
    </source>
</evidence>
<keyword evidence="4" id="KW-0804">Transcription</keyword>
<evidence type="ECO:0000256" key="4">
    <source>
        <dbReference type="ARBA" id="ARBA00023163"/>
    </source>
</evidence>
<feature type="region of interest" description="Disordered" evidence="6">
    <location>
        <begin position="782"/>
        <end position="828"/>
    </location>
</feature>
<dbReference type="SMART" id="SM01019">
    <property type="entry name" value="B3"/>
    <property type="match status" value="1"/>
</dbReference>
<dbReference type="InterPro" id="IPR015300">
    <property type="entry name" value="DNA-bd_pseudobarrel_sf"/>
</dbReference>
<name>A0AAV8PVI7_ENSVE</name>
<evidence type="ECO:0000259" key="7">
    <source>
        <dbReference type="PROSITE" id="PS50863"/>
    </source>
</evidence>
<dbReference type="GO" id="GO:0003677">
    <property type="term" value="F:DNA binding"/>
    <property type="evidence" value="ECO:0007669"/>
    <property type="project" value="UniProtKB-KW"/>
</dbReference>
<evidence type="ECO:0000256" key="2">
    <source>
        <dbReference type="ARBA" id="ARBA00023015"/>
    </source>
</evidence>
<feature type="compositionally biased region" description="Basic and acidic residues" evidence="6">
    <location>
        <begin position="801"/>
        <end position="813"/>
    </location>
</feature>
<evidence type="ECO:0000256" key="3">
    <source>
        <dbReference type="ARBA" id="ARBA00023125"/>
    </source>
</evidence>
<feature type="region of interest" description="Disordered" evidence="6">
    <location>
        <begin position="627"/>
        <end position="667"/>
    </location>
</feature>
<dbReference type="PANTHER" id="PTHR31140">
    <property type="entry name" value="B3 DOMAIN-CONTAINING TRANSCRIPTION FACTOR ABI3"/>
    <property type="match status" value="1"/>
</dbReference>
<organism evidence="8 9">
    <name type="scientific">Ensete ventricosum</name>
    <name type="common">Abyssinian banana</name>
    <name type="synonym">Musa ensete</name>
    <dbReference type="NCBI Taxonomy" id="4639"/>
    <lineage>
        <taxon>Eukaryota</taxon>
        <taxon>Viridiplantae</taxon>
        <taxon>Streptophyta</taxon>
        <taxon>Embryophyta</taxon>
        <taxon>Tracheophyta</taxon>
        <taxon>Spermatophyta</taxon>
        <taxon>Magnoliopsida</taxon>
        <taxon>Liliopsida</taxon>
        <taxon>Zingiberales</taxon>
        <taxon>Musaceae</taxon>
        <taxon>Ensete</taxon>
    </lineage>
</organism>
<keyword evidence="5" id="KW-0539">Nucleus</keyword>
<feature type="region of interest" description="Disordered" evidence="6">
    <location>
        <begin position="341"/>
        <end position="364"/>
    </location>
</feature>
<gene>
    <name evidence="8" type="ORF">OPV22_033899</name>
</gene>
<dbReference type="GO" id="GO:0005634">
    <property type="term" value="C:nucleus"/>
    <property type="evidence" value="ECO:0007669"/>
    <property type="project" value="UniProtKB-SubCell"/>
</dbReference>
<dbReference type="FunFam" id="2.40.330.10:FF:000003">
    <property type="entry name" value="B3 domain-containing transcription factor FUS3"/>
    <property type="match status" value="1"/>
</dbReference>
<evidence type="ECO:0000313" key="8">
    <source>
        <dbReference type="EMBL" id="KAJ8460973.1"/>
    </source>
</evidence>
<dbReference type="Gene3D" id="2.40.330.10">
    <property type="entry name" value="DNA-binding pseudobarrel domain"/>
    <property type="match status" value="1"/>
</dbReference>
<sequence>MCRRHDAWTRRHNAFGPAVWLGQWGRKDTKTSTAVAAPARNTCASRDGSDRNSGRKGCYGALRHFCVKEKYEKGEERRRKGRFPFYDYCRLPPRRRQQSLLLSQQIDLRAHPLALACALLLHLRRRLLSAVLFILVHVSSLQSTIMERKSKRKQREELRIPKEVDKTMADHDVEEEEKMLAGLDAAGDHAGVDEIALDMDGADLIFAEDTFHSLPDFPCLSSPSPSTLHAKNTVLSPCSSTSSSSYWSFLQVPYGGRVADVQQQPAEAASVDDMMMLAPPKLEFLESGEFSFDGLDILGDIDLLDLSIDPWEPCSLFHDVESSTAVDNGREAIVDRPMQPCQDAEEASSEGHAEGVQQRQQLEDTSSEELARVFLDWLRSNKDSISAEDLRSIKLKRSTIECADRRLGRTKHGRMQLLKLILTWVQNSHLQRKRHRPTSSDDHQAQAFPNNCNCSTADQNPVPWNPNSTDPSAGATHLSLLGAYGIANGDMAYPGATAPYTYPHSCGTSSVVVNSQPFSPTLDFGHPTAGPWPSQLASALPSMVPPQYSGGYANQFLGHPMYHQGQHLPDLPSATKEARKKRMARQRRLASLHHHRNHHDQHHLQHAHPHLGSTEGAARNWAFWTNSSSSSHQRNHMAETQTPPPAAQPQQRSPHGAASTSEKRQGWKGEKNLKFLLQKVLKQSDVGSLGRIVLPKKEAETHLPELGARDGISIPMEDIGTSQVWNMRYRFWPNNKSRMYLLENTGDFVRSNGLQEGDFIVIYSDVKCGKYMIRGVKVRQPAVAGEPSGRTAEKKAHRRRNGLEKTGGADKMRGNSIIHGDASPSVHG</sequence>
<keyword evidence="2" id="KW-0805">Transcription regulation</keyword>
<dbReference type="AlphaFoldDB" id="A0AAV8PVI7"/>
<comment type="subcellular location">
    <subcellularLocation>
        <location evidence="1">Nucleus</location>
    </subcellularLocation>
</comment>
<evidence type="ECO:0000313" key="9">
    <source>
        <dbReference type="Proteomes" id="UP001222027"/>
    </source>
</evidence>
<evidence type="ECO:0000256" key="6">
    <source>
        <dbReference type="SAM" id="MobiDB-lite"/>
    </source>
</evidence>
<dbReference type="EMBL" id="JAQQAF010000009">
    <property type="protein sequence ID" value="KAJ8460973.1"/>
    <property type="molecule type" value="Genomic_DNA"/>
</dbReference>
<feature type="domain" description="TF-B3" evidence="7">
    <location>
        <begin position="677"/>
        <end position="779"/>
    </location>
</feature>
<dbReference type="PANTHER" id="PTHR31140:SF81">
    <property type="entry name" value="B3 DOMAIN-CONTAINING TRANSCRIPTION FACTOR ABI3"/>
    <property type="match status" value="1"/>
</dbReference>
<dbReference type="Proteomes" id="UP001222027">
    <property type="component" value="Unassembled WGS sequence"/>
</dbReference>
<keyword evidence="9" id="KW-1185">Reference proteome</keyword>
<comment type="caution">
    <text evidence="8">The sequence shown here is derived from an EMBL/GenBank/DDBJ whole genome shotgun (WGS) entry which is preliminary data.</text>
</comment>
<keyword evidence="3" id="KW-0238">DNA-binding</keyword>
<evidence type="ECO:0000256" key="1">
    <source>
        <dbReference type="ARBA" id="ARBA00004123"/>
    </source>
</evidence>
<proteinExistence type="predicted"/>